<dbReference type="InterPro" id="IPR051533">
    <property type="entry name" value="WaaL-like"/>
</dbReference>
<organism evidence="2 3">
    <name type="scientific">Paenibacillus hexagrammi</name>
    <dbReference type="NCBI Taxonomy" id="2908839"/>
    <lineage>
        <taxon>Bacteria</taxon>
        <taxon>Bacillati</taxon>
        <taxon>Bacillota</taxon>
        <taxon>Bacilli</taxon>
        <taxon>Bacillales</taxon>
        <taxon>Paenibacillaceae</taxon>
        <taxon>Paenibacillus</taxon>
    </lineage>
</organism>
<feature type="transmembrane region" description="Helical" evidence="1">
    <location>
        <begin position="256"/>
        <end position="274"/>
    </location>
</feature>
<dbReference type="EMBL" id="CP090978">
    <property type="protein sequence ID" value="UJF34583.1"/>
    <property type="molecule type" value="Genomic_DNA"/>
</dbReference>
<dbReference type="Proteomes" id="UP001649230">
    <property type="component" value="Chromosome"/>
</dbReference>
<keyword evidence="1" id="KW-0472">Membrane</keyword>
<feature type="transmembrane region" description="Helical" evidence="1">
    <location>
        <begin position="126"/>
        <end position="145"/>
    </location>
</feature>
<proteinExistence type="predicted"/>
<keyword evidence="3" id="KW-1185">Reference proteome</keyword>
<feature type="transmembrane region" description="Helical" evidence="1">
    <location>
        <begin position="377"/>
        <end position="398"/>
    </location>
</feature>
<gene>
    <name evidence="2" type="ORF">L0M14_05240</name>
</gene>
<keyword evidence="1" id="KW-0812">Transmembrane</keyword>
<feature type="transmembrane region" description="Helical" evidence="1">
    <location>
        <begin position="12"/>
        <end position="29"/>
    </location>
</feature>
<dbReference type="PANTHER" id="PTHR37422">
    <property type="entry name" value="TEICHURONIC ACID BIOSYNTHESIS PROTEIN TUAE"/>
    <property type="match status" value="1"/>
</dbReference>
<dbReference type="RefSeq" id="WP_235121157.1">
    <property type="nucleotide sequence ID" value="NZ_CP090978.1"/>
</dbReference>
<feature type="transmembrane region" description="Helical" evidence="1">
    <location>
        <begin position="342"/>
        <end position="365"/>
    </location>
</feature>
<sequence length="437" mass="50256">MLSYGNSLQSRILLFILLFLGICPIINVGGFDAPILYLFIPLSLFVFLFILFKWIKVPFVIWIIMLFFILIMIEIVLSTYIGTITAFNEIMIPTDVIQYLARFLCILSYFVLIAKSKIDTSTFIRFFLIILILAMSVGILQWIPWGGQTLFINLYKFRDGSEQLAQLDRYISLRRVHGVAQMATANGGIAAFCFIFAYSVFGFFKKYKLLSLILMLFSLVNIVASQSRAGMLMLAFSIFTFYFVKIIIYRKGFKSTAMLLIGVSLIYLFGDSLYNSGNPFMVQLIYRWRVLFDDSGGVRMDQINFGLSLLSNAYQYIFGISRAFQNYSGLVFYLEIEPIDILVLYGALGFVLQYSLVIYLLVYFFKNFRWAITRPEILSLLIASFVGLLSYQVFSVGYFFFREIRIGLIPWILMGTAIGFFEKSKQECDSKSNISLH</sequence>
<protein>
    <submittedName>
        <fullName evidence="2">Uncharacterized protein</fullName>
    </submittedName>
</protein>
<feature type="transmembrane region" description="Helical" evidence="1">
    <location>
        <begin position="35"/>
        <end position="52"/>
    </location>
</feature>
<evidence type="ECO:0000256" key="1">
    <source>
        <dbReference type="SAM" id="Phobius"/>
    </source>
</evidence>
<feature type="transmembrane region" description="Helical" evidence="1">
    <location>
        <begin position="59"/>
        <end position="84"/>
    </location>
</feature>
<name>A0ABY3SKK6_9BACL</name>
<feature type="transmembrane region" description="Helical" evidence="1">
    <location>
        <begin position="179"/>
        <end position="200"/>
    </location>
</feature>
<dbReference type="PANTHER" id="PTHR37422:SF13">
    <property type="entry name" value="LIPOPOLYSACCHARIDE BIOSYNTHESIS PROTEIN PA4999-RELATED"/>
    <property type="match status" value="1"/>
</dbReference>
<evidence type="ECO:0000313" key="3">
    <source>
        <dbReference type="Proteomes" id="UP001649230"/>
    </source>
</evidence>
<feature type="transmembrane region" description="Helical" evidence="1">
    <location>
        <begin position="404"/>
        <end position="421"/>
    </location>
</feature>
<evidence type="ECO:0000313" key="2">
    <source>
        <dbReference type="EMBL" id="UJF34583.1"/>
    </source>
</evidence>
<keyword evidence="1" id="KW-1133">Transmembrane helix</keyword>
<feature type="transmembrane region" description="Helical" evidence="1">
    <location>
        <begin position="230"/>
        <end position="249"/>
    </location>
</feature>
<reference evidence="2 3" key="1">
    <citation type="journal article" date="2024" name="Int. J. Syst. Evol. Microbiol.">
        <title>Paenibacillus hexagrammi sp. nov., a novel bacterium isolated from the gut content of Hexagrammos agrammus.</title>
        <authorList>
            <person name="Jung H.K."/>
            <person name="Kim D.G."/>
            <person name="Zin H."/>
            <person name="Park J."/>
            <person name="Jung H."/>
            <person name="Kim Y.O."/>
            <person name="Kong H.J."/>
            <person name="Kim J.W."/>
            <person name="Kim Y.S."/>
        </authorList>
    </citation>
    <scope>NUCLEOTIDE SEQUENCE [LARGE SCALE GENOMIC DNA]</scope>
    <source>
        <strain evidence="2 3">YPD9-1</strain>
    </source>
</reference>
<feature type="transmembrane region" description="Helical" evidence="1">
    <location>
        <begin position="207"/>
        <end position="224"/>
    </location>
</feature>
<accession>A0ABY3SKK6</accession>
<feature type="transmembrane region" description="Helical" evidence="1">
    <location>
        <begin position="96"/>
        <end position="114"/>
    </location>
</feature>